<organism evidence="2 3">
    <name type="scientific">Pyrocoelia pectoralis</name>
    <dbReference type="NCBI Taxonomy" id="417401"/>
    <lineage>
        <taxon>Eukaryota</taxon>
        <taxon>Metazoa</taxon>
        <taxon>Ecdysozoa</taxon>
        <taxon>Arthropoda</taxon>
        <taxon>Hexapoda</taxon>
        <taxon>Insecta</taxon>
        <taxon>Pterygota</taxon>
        <taxon>Neoptera</taxon>
        <taxon>Endopterygota</taxon>
        <taxon>Coleoptera</taxon>
        <taxon>Polyphaga</taxon>
        <taxon>Elateriformia</taxon>
        <taxon>Elateroidea</taxon>
        <taxon>Lampyridae</taxon>
        <taxon>Lampyrinae</taxon>
        <taxon>Pyrocoelia</taxon>
    </lineage>
</organism>
<dbReference type="Pfam" id="PF04736">
    <property type="entry name" value="Eclosion"/>
    <property type="match status" value="1"/>
</dbReference>
<dbReference type="InterPro" id="IPR006825">
    <property type="entry name" value="Eclosion"/>
</dbReference>
<dbReference type="GO" id="GO:0008255">
    <property type="term" value="F:ecdysis-triggering hormone activity"/>
    <property type="evidence" value="ECO:0007669"/>
    <property type="project" value="InterPro"/>
</dbReference>
<proteinExistence type="predicted"/>
<accession>A0AAN7VNS3</accession>
<dbReference type="GO" id="GO:0007218">
    <property type="term" value="P:neuropeptide signaling pathway"/>
    <property type="evidence" value="ECO:0007669"/>
    <property type="project" value="InterPro"/>
</dbReference>
<dbReference type="GO" id="GO:0018990">
    <property type="term" value="P:ecdysis, chitin-based cuticle"/>
    <property type="evidence" value="ECO:0007669"/>
    <property type="project" value="InterPro"/>
</dbReference>
<evidence type="ECO:0008006" key="4">
    <source>
        <dbReference type="Google" id="ProtNLM"/>
    </source>
</evidence>
<protein>
    <recommendedName>
        <fullName evidence="4">Eclosion hormone</fullName>
    </recommendedName>
</protein>
<evidence type="ECO:0000313" key="3">
    <source>
        <dbReference type="Proteomes" id="UP001329430"/>
    </source>
</evidence>
<reference evidence="2 3" key="1">
    <citation type="journal article" date="2024" name="Insects">
        <title>An Improved Chromosome-Level Genome Assembly of the Firefly Pyrocoelia pectoralis.</title>
        <authorList>
            <person name="Fu X."/>
            <person name="Meyer-Rochow V.B."/>
            <person name="Ballantyne L."/>
            <person name="Zhu X."/>
        </authorList>
    </citation>
    <scope>NUCLEOTIDE SEQUENCE [LARGE SCALE GENOMIC DNA]</scope>
    <source>
        <strain evidence="2">XCY_ONT2</strain>
    </source>
</reference>
<name>A0AAN7VNS3_9COLE</name>
<comment type="caution">
    <text evidence="2">The sequence shown here is derived from an EMBL/GenBank/DDBJ whole genome shotgun (WGS) entry which is preliminary data.</text>
</comment>
<evidence type="ECO:0000313" key="2">
    <source>
        <dbReference type="EMBL" id="KAK5650655.1"/>
    </source>
</evidence>
<gene>
    <name evidence="2" type="ORF">RI129_001684</name>
</gene>
<evidence type="ECO:0000256" key="1">
    <source>
        <dbReference type="SAM" id="SignalP"/>
    </source>
</evidence>
<feature type="signal peptide" evidence="1">
    <location>
        <begin position="1"/>
        <end position="26"/>
    </location>
</feature>
<dbReference type="AlphaFoldDB" id="A0AAN7VNS3"/>
<keyword evidence="3" id="KW-1185">Reference proteome</keyword>
<dbReference type="Proteomes" id="UP001329430">
    <property type="component" value="Chromosome 1"/>
</dbReference>
<feature type="chain" id="PRO_5042970311" description="Eclosion hormone" evidence="1">
    <location>
        <begin position="27"/>
        <end position="71"/>
    </location>
</feature>
<dbReference type="EMBL" id="JAVRBK010000001">
    <property type="protein sequence ID" value="KAK5650655.1"/>
    <property type="molecule type" value="Genomic_DNA"/>
</dbReference>
<keyword evidence="1" id="KW-0732">Signal</keyword>
<sequence>MLRVIVCLTRLASVLLMCVSFPVANCVQCKKMFGPYFQGRACADACVSSNGEIDLDCNIPETIVTFLKRFY</sequence>